<reference evidence="3 4" key="1">
    <citation type="submission" date="2024-03" db="EMBL/GenBank/DDBJ databases">
        <title>High-quality draft genome sequence of Oceanobacter sp. wDCs-4.</title>
        <authorList>
            <person name="Dong C."/>
        </authorList>
    </citation>
    <scope>NUCLEOTIDE SEQUENCE [LARGE SCALE GENOMIC DNA]</scope>
    <source>
        <strain evidence="4">wDCs-4</strain>
    </source>
</reference>
<keyword evidence="4" id="KW-1185">Reference proteome</keyword>
<feature type="signal peptide" evidence="2">
    <location>
        <begin position="1"/>
        <end position="25"/>
    </location>
</feature>
<evidence type="ECO:0000313" key="4">
    <source>
        <dbReference type="Proteomes" id="UP001620597"/>
    </source>
</evidence>
<sequence length="405" mass="41686">MKLHNALWVPAVIGALSGMATNAYAVGTTAGTTINNTATLDFKVGATDQPQVESTPTIGGTPGDPTSFVVDVKVNFSVDRLATTTYTVTNDGLETTVMAYKITNLSNAPLDFSLAAIDQMATAGTVAVTGGDPATNPVVDTIDNALTAVKYYESDDAILDTGADTEITGTLVTSQLTTTTLADGATNATDDITYIYVTATDIGFEGTDADILGLETTVSGRNALISSVQTDITTETTAADSVGAVDIVHADIADSAKNEETTTDALELTFPILELVKTQAISEDPINGTTNPKFIPGAVVTYTLTLTNTGRGTATNAVIADTLVSSLRFGDAINGTDLFTLDFTDNSAGTTTPTTLTPAVDTDEGEVATDSSGASPIDTVTVDLGTGLQMEADDIAVVKFEVTIQ</sequence>
<proteinExistence type="predicted"/>
<evidence type="ECO:0000256" key="1">
    <source>
        <dbReference type="SAM" id="MobiDB-lite"/>
    </source>
</evidence>
<organism evidence="3 4">
    <name type="scientific">Oceanobacter antarcticus</name>
    <dbReference type="NCBI Taxonomy" id="3133425"/>
    <lineage>
        <taxon>Bacteria</taxon>
        <taxon>Pseudomonadati</taxon>
        <taxon>Pseudomonadota</taxon>
        <taxon>Gammaproteobacteria</taxon>
        <taxon>Oceanospirillales</taxon>
        <taxon>Oceanospirillaceae</taxon>
        <taxon>Oceanobacter</taxon>
    </lineage>
</organism>
<dbReference type="EMBL" id="JBBKTX010000012">
    <property type="protein sequence ID" value="MFK4752981.1"/>
    <property type="molecule type" value="Genomic_DNA"/>
</dbReference>
<evidence type="ECO:0000256" key="2">
    <source>
        <dbReference type="SAM" id="SignalP"/>
    </source>
</evidence>
<feature type="region of interest" description="Disordered" evidence="1">
    <location>
        <begin position="350"/>
        <end position="374"/>
    </location>
</feature>
<comment type="caution">
    <text evidence="3">The sequence shown here is derived from an EMBL/GenBank/DDBJ whole genome shotgun (WGS) entry which is preliminary data.</text>
</comment>
<keyword evidence="2" id="KW-0732">Signal</keyword>
<name>A0ABW8NJ34_9GAMM</name>
<evidence type="ECO:0000313" key="3">
    <source>
        <dbReference type="EMBL" id="MFK4752981.1"/>
    </source>
</evidence>
<dbReference type="NCBIfam" id="TIGR01451">
    <property type="entry name" value="B_ant_repeat"/>
    <property type="match status" value="1"/>
</dbReference>
<dbReference type="InterPro" id="IPR047589">
    <property type="entry name" value="DUF11_rpt"/>
</dbReference>
<dbReference type="Proteomes" id="UP001620597">
    <property type="component" value="Unassembled WGS sequence"/>
</dbReference>
<feature type="chain" id="PRO_5046206122" evidence="2">
    <location>
        <begin position="26"/>
        <end position="405"/>
    </location>
</feature>
<protein>
    <submittedName>
        <fullName evidence="3">Uncharacterized protein</fullName>
    </submittedName>
</protein>
<gene>
    <name evidence="3" type="ORF">WG929_11220</name>
</gene>
<accession>A0ABW8NJ34</accession>
<dbReference type="RefSeq" id="WP_416206091.1">
    <property type="nucleotide sequence ID" value="NZ_JBBKTX010000012.1"/>
</dbReference>